<evidence type="ECO:0000313" key="2">
    <source>
        <dbReference type="EMBL" id="KJF38498.1"/>
    </source>
</evidence>
<dbReference type="RefSeq" id="WP_050006508.1">
    <property type="nucleotide sequence ID" value="NZ_DAWBJP010000120.1"/>
</dbReference>
<gene>
    <name evidence="2" type="ORF">TQ39_17720</name>
</gene>
<dbReference type="Pfam" id="PF01507">
    <property type="entry name" value="PAPS_reduct"/>
    <property type="match status" value="1"/>
</dbReference>
<dbReference type="InterPro" id="IPR002500">
    <property type="entry name" value="PAPS_reduct_dom"/>
</dbReference>
<dbReference type="GeneID" id="42858378"/>
<proteinExistence type="predicted"/>
<dbReference type="PANTHER" id="PTHR43196">
    <property type="entry name" value="SULFATE ADENYLYLTRANSFERASE SUBUNIT 2"/>
    <property type="match status" value="1"/>
</dbReference>
<sequence length="386" mass="45648">MSFTKNAPDEEAVRLLRYYEGLALHYDVRGYCVCTSEGKDSRVLGHLMRRAGVRHFYMHSVTGIDPPELVYFQRANFQAYRDLGYLTYDVMYQYSMWKLMRIKKIPPLRKVRYCCEHLKERPVPQQGRAILSLGVRKYESVGRRKKRDELEIASDKKRGDSIIMPFDNSEKRRIFETCYQDNQRRVNPLAYWTDSDIWSYSKDVGLKQCSLYDEGFTRLGCIGCPMARRAGREQEFRRWPKFKAQYLRTFGHMLEDRRALGLPVLEFASTPEQWFEWWLNDKAADKADGNQLTLWGYAEDRTAQPARLLDDIAWELGVNISDLRLVPETKRQALDIMRHMRERERYPLHMWEEAVCYLTGEKVQFGDYGKIEAYFIGNTNYAADQF</sequence>
<dbReference type="Gene3D" id="3.40.50.620">
    <property type="entry name" value="HUPs"/>
    <property type="match status" value="1"/>
</dbReference>
<dbReference type="GO" id="GO:0003824">
    <property type="term" value="F:catalytic activity"/>
    <property type="evidence" value="ECO:0007669"/>
    <property type="project" value="InterPro"/>
</dbReference>
<accession>A0A0D8IY92</accession>
<reference evidence="2" key="1">
    <citation type="submission" date="2015-02" db="EMBL/GenBank/DDBJ databases">
        <title>A novel member of the family Ruminococcaceae isolated from human feces.</title>
        <authorList>
            <person name="Shkoporov A.N."/>
            <person name="Chaplin A.V."/>
            <person name="Motuzova O.V."/>
            <person name="Kafarskaia L.I."/>
            <person name="Khokhlova E.V."/>
            <person name="Efimov B.A."/>
        </authorList>
    </citation>
    <scope>NUCLEOTIDE SEQUENCE [LARGE SCALE GENOMIC DNA]</scope>
    <source>
        <strain evidence="2">585-1</strain>
    </source>
</reference>
<dbReference type="InterPro" id="IPR014729">
    <property type="entry name" value="Rossmann-like_a/b/a_fold"/>
</dbReference>
<evidence type="ECO:0000259" key="1">
    <source>
        <dbReference type="Pfam" id="PF01507"/>
    </source>
</evidence>
<dbReference type="SUPFAM" id="SSF52402">
    <property type="entry name" value="Adenine nucleotide alpha hydrolases-like"/>
    <property type="match status" value="1"/>
</dbReference>
<protein>
    <recommendedName>
        <fullName evidence="1">Phosphoadenosine phosphosulphate reductase domain-containing protein</fullName>
    </recommendedName>
</protein>
<organism evidence="2 3">
    <name type="scientific">Ruthenibacterium lactatiformans</name>
    <dbReference type="NCBI Taxonomy" id="1550024"/>
    <lineage>
        <taxon>Bacteria</taxon>
        <taxon>Bacillati</taxon>
        <taxon>Bacillota</taxon>
        <taxon>Clostridia</taxon>
        <taxon>Eubacteriales</taxon>
        <taxon>Oscillospiraceae</taxon>
        <taxon>Ruthenibacterium</taxon>
    </lineage>
</organism>
<dbReference type="InterPro" id="IPR050128">
    <property type="entry name" value="Sulfate_adenylyltrnsfr_sub2"/>
</dbReference>
<comment type="caution">
    <text evidence="2">The sequence shown here is derived from an EMBL/GenBank/DDBJ whole genome shotgun (WGS) entry which is preliminary data.</text>
</comment>
<dbReference type="PANTHER" id="PTHR43196:SF2">
    <property type="entry name" value="PHOSPHOADENOSINE PHOSPHOSULFATE REDUCTASE"/>
    <property type="match status" value="1"/>
</dbReference>
<dbReference type="AlphaFoldDB" id="A0A0D8IY92"/>
<dbReference type="Proteomes" id="UP000032483">
    <property type="component" value="Unassembled WGS sequence"/>
</dbReference>
<name>A0A0D8IY92_9FIRM</name>
<feature type="domain" description="Phosphoadenosine phosphosulphate reductase" evidence="1">
    <location>
        <begin position="33"/>
        <end position="226"/>
    </location>
</feature>
<evidence type="ECO:0000313" key="3">
    <source>
        <dbReference type="Proteomes" id="UP000032483"/>
    </source>
</evidence>
<dbReference type="EMBL" id="JXXK01000040">
    <property type="protein sequence ID" value="KJF38498.1"/>
    <property type="molecule type" value="Genomic_DNA"/>
</dbReference>
<keyword evidence="3" id="KW-1185">Reference proteome</keyword>